<evidence type="ECO:0000256" key="1">
    <source>
        <dbReference type="SAM" id="Coils"/>
    </source>
</evidence>
<dbReference type="Ensembl" id="ENSTNIT00000016713.1">
    <property type="protein sequence ID" value="ENSTNIP00000016500.1"/>
    <property type="gene ID" value="ENSTNIG00000013505.1"/>
</dbReference>
<feature type="compositionally biased region" description="Polar residues" evidence="2">
    <location>
        <begin position="395"/>
        <end position="416"/>
    </location>
</feature>
<dbReference type="Gene3D" id="1.10.287.1490">
    <property type="match status" value="1"/>
</dbReference>
<feature type="compositionally biased region" description="Basic and acidic residues" evidence="2">
    <location>
        <begin position="810"/>
        <end position="823"/>
    </location>
</feature>
<proteinExistence type="predicted"/>
<evidence type="ECO:0000313" key="4">
    <source>
        <dbReference type="Proteomes" id="UP000007303"/>
    </source>
</evidence>
<feature type="compositionally biased region" description="Basic and acidic residues" evidence="2">
    <location>
        <begin position="589"/>
        <end position="611"/>
    </location>
</feature>
<dbReference type="OMA" id="MGFFPEN"/>
<feature type="compositionally biased region" description="Basic and acidic residues" evidence="2">
    <location>
        <begin position="566"/>
        <end position="580"/>
    </location>
</feature>
<keyword evidence="4" id="KW-1185">Reference proteome</keyword>
<feature type="region of interest" description="Disordered" evidence="2">
    <location>
        <begin position="936"/>
        <end position="967"/>
    </location>
</feature>
<accession>H3D7K9</accession>
<evidence type="ECO:0000313" key="3">
    <source>
        <dbReference type="Ensembl" id="ENSTNIP00000016500.1"/>
    </source>
</evidence>
<feature type="region of interest" description="Disordered" evidence="2">
    <location>
        <begin position="150"/>
        <end position="193"/>
    </location>
</feature>
<feature type="region of interest" description="Disordered" evidence="2">
    <location>
        <begin position="810"/>
        <end position="890"/>
    </location>
</feature>
<dbReference type="Proteomes" id="UP000007303">
    <property type="component" value="Unassembled WGS sequence"/>
</dbReference>
<dbReference type="GeneTree" id="ENSGT00500000044984"/>
<feature type="compositionally biased region" description="Low complexity" evidence="2">
    <location>
        <begin position="375"/>
        <end position="394"/>
    </location>
</feature>
<feature type="compositionally biased region" description="Low complexity" evidence="2">
    <location>
        <begin position="837"/>
        <end position="859"/>
    </location>
</feature>
<evidence type="ECO:0000256" key="2">
    <source>
        <dbReference type="SAM" id="MobiDB-lite"/>
    </source>
</evidence>
<feature type="region of interest" description="Disordered" evidence="2">
    <location>
        <begin position="332"/>
        <end position="438"/>
    </location>
</feature>
<feature type="region of interest" description="Disordered" evidence="2">
    <location>
        <begin position="566"/>
        <end position="611"/>
    </location>
</feature>
<gene>
    <name evidence="3" type="primary">MPHOSPH9</name>
</gene>
<sequence>SGETDPEIWKDCQGRWLHLFRLVEKQYQDQILAQQEQYQCQIQLIQDEIKAMVQLQNRQASNQSHTEFSPNLAIKTSTSRKECVSPLCPSDSTGLKNLAGENALASPAHAVFTSHALPLQGSEPADQTEEWAATGLSSGYGTLFARETSVDVAGSPREDQSGDQEREKQNGLRDVQQNRETTVEGNQQGCPSERIVRVEEPNPFVYQQENSGISQPLTSWAQRQKLRVEKFYRPSSEANPFSVYSQERLAGPASSSFPLIRSDSVISQTSGLTYWHLNENELYHPLPDSFDSGAYLLLQEASMDLEPRLSLKEIYHNKQRTGLKHSDCEGLATVSSLSPQPSAEPLTHSPSFHLCPSGHTPVSPDSMGEYSPNPADTDAISDSSSVSAARPSKAQSTWGFHNKAQPCSHTPSQQHRVSAPLASEEEGSNTHTSTLIPCTGSAAAQGSAASLQMEKASSLEDPVVLSLVRQRLREKHARHVADLKAYYETEIQLLQDKLKLGDLPQDVEKANETLTKRCKHLEKALSEATRRVQELEATNSSLEKKLAEWPERYAVAGAAVKSLQQRLDESKRSEKEKDATVARLKSHARQLEEELQKARRDGDEKDSKSEREYKMLQDLLGEYESLRREHEELKNNLVSTENKLCDANDQISELKRFIFKLESQVKQLEHENQARARQHASFWSWVSLADPDNLIIWSVQKQAVKRKQKQPSGAGCSADTSPVGCNRRWIIIYYFSNRRCWGFFLKNFSSPSEGEHSLAQPRYLEQSSQRREKSSTLTPVMRALIELEEAKATESRAPFKSALERLELQKDQREAVRPGEARAEGGPTRGLGGAETAAARLRAQRSLSPESHRSSSLPPAHRNGPPATPTKRETLLMPQSAKSSPKRCPTENFSTVFGCMMPREEYLLKGVDEQQRRHSFHSGSPRRRLQFMSADRGDGVQQLQPSSVKPAEGSSQQGWEEPEACPGSPVPLQDRLHSLAEAERLLDELTQEKMQIEAALSQLPRTGAKVSLQARLDEAALEKRLERVNRQLGSIRMTLKRFHVLRSSANI</sequence>
<reference evidence="3" key="2">
    <citation type="submission" date="2025-08" db="UniProtKB">
        <authorList>
            <consortium name="Ensembl"/>
        </authorList>
    </citation>
    <scope>IDENTIFICATION</scope>
</reference>
<organism evidence="3 4">
    <name type="scientific">Tetraodon nigroviridis</name>
    <name type="common">Spotted green pufferfish</name>
    <name type="synonym">Chelonodon nigroviridis</name>
    <dbReference type="NCBI Taxonomy" id="99883"/>
    <lineage>
        <taxon>Eukaryota</taxon>
        <taxon>Metazoa</taxon>
        <taxon>Chordata</taxon>
        <taxon>Craniata</taxon>
        <taxon>Vertebrata</taxon>
        <taxon>Euteleostomi</taxon>
        <taxon>Actinopterygii</taxon>
        <taxon>Neopterygii</taxon>
        <taxon>Teleostei</taxon>
        <taxon>Neoteleostei</taxon>
        <taxon>Acanthomorphata</taxon>
        <taxon>Eupercaria</taxon>
        <taxon>Tetraodontiformes</taxon>
        <taxon>Tetradontoidea</taxon>
        <taxon>Tetraodontidae</taxon>
        <taxon>Tetraodon</taxon>
    </lineage>
</organism>
<feature type="compositionally biased region" description="Basic and acidic residues" evidence="2">
    <location>
        <begin position="156"/>
        <end position="171"/>
    </location>
</feature>
<dbReference type="InParanoid" id="H3D7K9"/>
<protein>
    <submittedName>
        <fullName evidence="3">M-phase phosphoprotein 9</fullName>
    </submittedName>
</protein>
<dbReference type="GO" id="GO:0005814">
    <property type="term" value="C:centriole"/>
    <property type="evidence" value="ECO:0007669"/>
    <property type="project" value="TreeGrafter"/>
</dbReference>
<dbReference type="PANTHER" id="PTHR14926:SF1">
    <property type="entry name" value="M-PHASE PHOSPHOPROTEIN 9"/>
    <property type="match status" value="1"/>
</dbReference>
<dbReference type="InterPro" id="IPR026636">
    <property type="entry name" value="MPHOSPH9"/>
</dbReference>
<dbReference type="HOGENOM" id="CLU_008784_0_0_1"/>
<dbReference type="SUPFAM" id="SSF57997">
    <property type="entry name" value="Tropomyosin"/>
    <property type="match status" value="1"/>
</dbReference>
<feature type="region of interest" description="Disordered" evidence="2">
    <location>
        <begin position="751"/>
        <end position="777"/>
    </location>
</feature>
<dbReference type="PANTHER" id="PTHR14926">
    <property type="entry name" value="M-PHASE PHOSPHOPROTEIN 9"/>
    <property type="match status" value="1"/>
</dbReference>
<keyword evidence="1" id="KW-0175">Coiled coil</keyword>
<feature type="compositionally biased region" description="Polar residues" evidence="2">
    <location>
        <begin position="941"/>
        <end position="958"/>
    </location>
</feature>
<feature type="compositionally biased region" description="Polar residues" evidence="2">
    <location>
        <begin position="178"/>
        <end position="190"/>
    </location>
</feature>
<feature type="coiled-coil region" evidence="1">
    <location>
        <begin position="972"/>
        <end position="1002"/>
    </location>
</feature>
<reference evidence="3" key="3">
    <citation type="submission" date="2025-09" db="UniProtKB">
        <authorList>
            <consortium name="Ensembl"/>
        </authorList>
    </citation>
    <scope>IDENTIFICATION</scope>
</reference>
<dbReference type="STRING" id="99883.ENSTNIP00000016500"/>
<reference evidence="4" key="1">
    <citation type="journal article" date="2004" name="Nature">
        <title>Genome duplication in the teleost fish Tetraodon nigroviridis reveals the early vertebrate proto-karyotype.</title>
        <authorList>
            <person name="Jaillon O."/>
            <person name="Aury J.-M."/>
            <person name="Brunet F."/>
            <person name="Petit J.-L."/>
            <person name="Stange-Thomann N."/>
            <person name="Mauceli E."/>
            <person name="Bouneau L."/>
            <person name="Fischer C."/>
            <person name="Ozouf-Costaz C."/>
            <person name="Bernot A."/>
            <person name="Nicaud S."/>
            <person name="Jaffe D."/>
            <person name="Fisher S."/>
            <person name="Lutfalla G."/>
            <person name="Dossat C."/>
            <person name="Segurens B."/>
            <person name="Dasilva C."/>
            <person name="Salanoubat M."/>
            <person name="Levy M."/>
            <person name="Boudet N."/>
            <person name="Castellano S."/>
            <person name="Anthouard V."/>
            <person name="Jubin C."/>
            <person name="Castelli V."/>
            <person name="Katinka M."/>
            <person name="Vacherie B."/>
            <person name="Biemont C."/>
            <person name="Skalli Z."/>
            <person name="Cattolico L."/>
            <person name="Poulain J."/>
            <person name="De Berardinis V."/>
            <person name="Cruaud C."/>
            <person name="Duprat S."/>
            <person name="Brottier P."/>
            <person name="Coutanceau J.-P."/>
            <person name="Gouzy J."/>
            <person name="Parra G."/>
            <person name="Lardier G."/>
            <person name="Chapple C."/>
            <person name="McKernan K.J."/>
            <person name="McEwan P."/>
            <person name="Bosak S."/>
            <person name="Kellis M."/>
            <person name="Volff J.-N."/>
            <person name="Guigo R."/>
            <person name="Zody M.C."/>
            <person name="Mesirov J."/>
            <person name="Lindblad-Toh K."/>
            <person name="Birren B."/>
            <person name="Nusbaum C."/>
            <person name="Kahn D."/>
            <person name="Robinson-Rechavi M."/>
            <person name="Laudet V."/>
            <person name="Schachter V."/>
            <person name="Quetier F."/>
            <person name="Saurin W."/>
            <person name="Scarpelli C."/>
            <person name="Wincker P."/>
            <person name="Lander E.S."/>
            <person name="Weissenbach J."/>
            <person name="Roest Crollius H."/>
        </authorList>
    </citation>
    <scope>NUCLEOTIDE SEQUENCE [LARGE SCALE GENOMIC DNA]</scope>
</reference>
<name>H3D7K9_TETNG</name>
<dbReference type="AlphaFoldDB" id="H3D7K9"/>